<sequence length="161" mass="16207">MRRTERAPTRDPEQAEVDHEAGSAVVEFLGVSLLLLVPVVYLVVVLAHLQAATFAVDGAAREAARAYTTAQDTDQAQSRAVSAVALALGDQGLDPAAAPGAVGVVCSTTCLEPGSDVTVTVDVEVPLPGVPGSVRGVVPLAVPVSAVATGHVDTFAGAGDE</sequence>
<keyword evidence="3" id="KW-1185">Reference proteome</keyword>
<keyword evidence="1" id="KW-0812">Transmembrane</keyword>
<dbReference type="Proteomes" id="UP000664209">
    <property type="component" value="Unassembled WGS sequence"/>
</dbReference>
<evidence type="ECO:0000313" key="2">
    <source>
        <dbReference type="EMBL" id="MBO1751730.1"/>
    </source>
</evidence>
<dbReference type="RefSeq" id="WP_208055401.1">
    <property type="nucleotide sequence ID" value="NZ_JAGEMK010000003.1"/>
</dbReference>
<reference evidence="2" key="1">
    <citation type="submission" date="2021-03" db="EMBL/GenBank/DDBJ databases">
        <title>Actinotalea soli sp. nov., isolated from soil.</title>
        <authorList>
            <person name="Ping W."/>
            <person name="Zhang J."/>
        </authorList>
    </citation>
    <scope>NUCLEOTIDE SEQUENCE</scope>
    <source>
        <strain evidence="2">BY-33</strain>
    </source>
</reference>
<protein>
    <submittedName>
        <fullName evidence="2">Pilus assembly protein</fullName>
    </submittedName>
</protein>
<comment type="caution">
    <text evidence="2">The sequence shown here is derived from an EMBL/GenBank/DDBJ whole genome shotgun (WGS) entry which is preliminary data.</text>
</comment>
<gene>
    <name evidence="2" type="ORF">J4G33_07945</name>
</gene>
<keyword evidence="1" id="KW-0472">Membrane</keyword>
<organism evidence="2 3">
    <name type="scientific">Actinotalea soli</name>
    <dbReference type="NCBI Taxonomy" id="2819234"/>
    <lineage>
        <taxon>Bacteria</taxon>
        <taxon>Bacillati</taxon>
        <taxon>Actinomycetota</taxon>
        <taxon>Actinomycetes</taxon>
        <taxon>Micrococcales</taxon>
        <taxon>Cellulomonadaceae</taxon>
        <taxon>Actinotalea</taxon>
    </lineage>
</organism>
<feature type="transmembrane region" description="Helical" evidence="1">
    <location>
        <begin position="21"/>
        <end position="44"/>
    </location>
</feature>
<keyword evidence="1" id="KW-1133">Transmembrane helix</keyword>
<dbReference type="AlphaFoldDB" id="A0A939LRI3"/>
<evidence type="ECO:0000313" key="3">
    <source>
        <dbReference type="Proteomes" id="UP000664209"/>
    </source>
</evidence>
<accession>A0A939LRI3</accession>
<evidence type="ECO:0000256" key="1">
    <source>
        <dbReference type="SAM" id="Phobius"/>
    </source>
</evidence>
<dbReference type="EMBL" id="JAGEMK010000003">
    <property type="protein sequence ID" value="MBO1751730.1"/>
    <property type="molecule type" value="Genomic_DNA"/>
</dbReference>
<name>A0A939LRI3_9CELL</name>
<proteinExistence type="predicted"/>